<feature type="region of interest" description="Disordered" evidence="1">
    <location>
        <begin position="372"/>
        <end position="405"/>
    </location>
</feature>
<sequence length="745" mass="81826">MRCVLSYKYGWRPVMVLGLSVEVAPTGRPLDMKLTCIALVLCACAWLAAGDVAHVKAAKAKLIGRIAAKVKHHKRGILSAVPPYKLGHDIPVVTHSVVKPLVVSYPPTAAVTAVKVPLTHPLISRYPVPVGHKVPVPHPHYGLKFPHHSKTVLLPKPDHHFHHHHHHVEPKPVFPIVPAEPLPATPLVPVPQPTATIAHPVPVPPPTPVIHPAPVLPAPVLPAPAVPVPVAAPVNHVHLKPVLPGPPVPLPAAPVVSPVYPIAQQIPYILRPGGAVQTSVFAQYPRYAFNYQAPFLPFAAAGGVGPVLFDRPQVPPYHLVPQGGAHNGVVIEHPQPAAAVPVEPNLLHPTQVIPQPAVHLQPGQAEVHLHQPQPDLHFHPGQPEVHYHPGQPEVHLQPGQPEVHLHQGQPEIHLQPGQQEVHLHHGQPEVHFQPGQPELHLQPVQPGFHLHPGQPGVLQSGQPELHLQPGQPEFHLQPGQAGVHYHQAQPDYHLQPGQQDVHYHSGQPELHLQPGQYDIHGQQGHTDVHVQPGQTDINYHSGQPDVHLQPQPGFNLQPGQPDLSVQPLQPNVPQFQGQPGFQIQPSQPGVHQSSVPLDHDGWNPVQPQAHDFSQGQHPEAQYPQDGHHQFTQEQGTQVFEQHAGDEQYDYQHQLQHHIQTQIEQGQYDQNYNNHQLGQEYGTPQPAQEYGQPAQDFNFAQQPSNEYGVPQAEGRSSEGEGEQQRFHNHIPLGLQPPLDRPLDHFR</sequence>
<feature type="region of interest" description="Disordered" evidence="1">
    <location>
        <begin position="428"/>
        <end position="482"/>
    </location>
</feature>
<feature type="compositionally biased region" description="Low complexity" evidence="1">
    <location>
        <begin position="569"/>
        <end position="589"/>
    </location>
</feature>
<evidence type="ECO:0000256" key="1">
    <source>
        <dbReference type="SAM" id="MobiDB-lite"/>
    </source>
</evidence>
<reference evidence="2" key="2">
    <citation type="submission" date="2020-12" db="EMBL/GenBank/DDBJ databases">
        <authorList>
            <person name="Kanost M."/>
        </authorList>
    </citation>
    <scope>NUCLEOTIDE SEQUENCE</scope>
</reference>
<dbReference type="EMBL" id="JH668630">
    <property type="protein sequence ID" value="KAG6459650.1"/>
    <property type="molecule type" value="Genomic_DNA"/>
</dbReference>
<evidence type="ECO:0000313" key="2">
    <source>
        <dbReference type="EMBL" id="KAG6459650.1"/>
    </source>
</evidence>
<comment type="caution">
    <text evidence="2">The sequence shown here is derived from an EMBL/GenBank/DDBJ whole genome shotgun (WGS) entry which is preliminary data.</text>
</comment>
<feature type="compositionally biased region" description="Polar residues" evidence="1">
    <location>
        <begin position="532"/>
        <end position="541"/>
    </location>
</feature>
<name>A0A922CU86_MANSE</name>
<protein>
    <submittedName>
        <fullName evidence="2">Uncharacterized protein</fullName>
    </submittedName>
</protein>
<feature type="compositionally biased region" description="Basic and acidic residues" evidence="1">
    <location>
        <begin position="714"/>
        <end position="724"/>
    </location>
</feature>
<dbReference type="AlphaFoldDB" id="A0A922CU86"/>
<keyword evidence="3" id="KW-1185">Reference proteome</keyword>
<accession>A0A922CU86</accession>
<reference evidence="2" key="1">
    <citation type="journal article" date="2016" name="Insect Biochem. Mol. Biol.">
        <title>Multifaceted biological insights from a draft genome sequence of the tobacco hornworm moth, Manduca sexta.</title>
        <authorList>
            <person name="Kanost M.R."/>
            <person name="Arrese E.L."/>
            <person name="Cao X."/>
            <person name="Chen Y.R."/>
            <person name="Chellapilla S."/>
            <person name="Goldsmith M.R."/>
            <person name="Grosse-Wilde E."/>
            <person name="Heckel D.G."/>
            <person name="Herndon N."/>
            <person name="Jiang H."/>
            <person name="Papanicolaou A."/>
            <person name="Qu J."/>
            <person name="Soulages J.L."/>
            <person name="Vogel H."/>
            <person name="Walters J."/>
            <person name="Waterhouse R.M."/>
            <person name="Ahn S.J."/>
            <person name="Almeida F.C."/>
            <person name="An C."/>
            <person name="Aqrawi P."/>
            <person name="Bretschneider A."/>
            <person name="Bryant W.B."/>
            <person name="Bucks S."/>
            <person name="Chao H."/>
            <person name="Chevignon G."/>
            <person name="Christen J.M."/>
            <person name="Clarke D.F."/>
            <person name="Dittmer N.T."/>
            <person name="Ferguson L.C.F."/>
            <person name="Garavelou S."/>
            <person name="Gordon K.H.J."/>
            <person name="Gunaratna R.T."/>
            <person name="Han Y."/>
            <person name="Hauser F."/>
            <person name="He Y."/>
            <person name="Heidel-Fischer H."/>
            <person name="Hirsh A."/>
            <person name="Hu Y."/>
            <person name="Jiang H."/>
            <person name="Kalra D."/>
            <person name="Klinner C."/>
            <person name="Konig C."/>
            <person name="Kovar C."/>
            <person name="Kroll A.R."/>
            <person name="Kuwar S.S."/>
            <person name="Lee S.L."/>
            <person name="Lehman R."/>
            <person name="Li K."/>
            <person name="Li Z."/>
            <person name="Liang H."/>
            <person name="Lovelace S."/>
            <person name="Lu Z."/>
            <person name="Mansfield J.H."/>
            <person name="McCulloch K.J."/>
            <person name="Mathew T."/>
            <person name="Morton B."/>
            <person name="Muzny D.M."/>
            <person name="Neunemann D."/>
            <person name="Ongeri F."/>
            <person name="Pauchet Y."/>
            <person name="Pu L.L."/>
            <person name="Pyrousis I."/>
            <person name="Rao X.J."/>
            <person name="Redding A."/>
            <person name="Roesel C."/>
            <person name="Sanchez-Gracia A."/>
            <person name="Schaack S."/>
            <person name="Shukla A."/>
            <person name="Tetreau G."/>
            <person name="Wang Y."/>
            <person name="Xiong G.H."/>
            <person name="Traut W."/>
            <person name="Walsh T.K."/>
            <person name="Worley K.C."/>
            <person name="Wu D."/>
            <person name="Wu W."/>
            <person name="Wu Y.Q."/>
            <person name="Zhang X."/>
            <person name="Zou Z."/>
            <person name="Zucker H."/>
            <person name="Briscoe A.D."/>
            <person name="Burmester T."/>
            <person name="Clem R.J."/>
            <person name="Feyereisen R."/>
            <person name="Grimmelikhuijzen C.J.P."/>
            <person name="Hamodrakas S.J."/>
            <person name="Hansson B.S."/>
            <person name="Huguet E."/>
            <person name="Jermiin L.S."/>
            <person name="Lan Q."/>
            <person name="Lehman H.K."/>
            <person name="Lorenzen M."/>
            <person name="Merzendorfer H."/>
            <person name="Michalopoulos I."/>
            <person name="Morton D.B."/>
            <person name="Muthukrishnan S."/>
            <person name="Oakeshott J.G."/>
            <person name="Palmer W."/>
            <person name="Park Y."/>
            <person name="Passarelli A.L."/>
            <person name="Rozas J."/>
            <person name="Schwartz L.M."/>
            <person name="Smith W."/>
            <person name="Southgate A."/>
            <person name="Vilcinskas A."/>
            <person name="Vogt R."/>
            <person name="Wang P."/>
            <person name="Werren J."/>
            <person name="Yu X.Q."/>
            <person name="Zhou J.J."/>
            <person name="Brown S.J."/>
            <person name="Scherer S.E."/>
            <person name="Richards S."/>
            <person name="Blissard G.W."/>
        </authorList>
    </citation>
    <scope>NUCLEOTIDE SEQUENCE</scope>
</reference>
<gene>
    <name evidence="2" type="ORF">O3G_MSEX011501</name>
</gene>
<evidence type="ECO:0000313" key="3">
    <source>
        <dbReference type="Proteomes" id="UP000791440"/>
    </source>
</evidence>
<dbReference type="Proteomes" id="UP000791440">
    <property type="component" value="Unassembled WGS sequence"/>
</dbReference>
<feature type="region of interest" description="Disordered" evidence="1">
    <location>
        <begin position="697"/>
        <end position="745"/>
    </location>
</feature>
<proteinExistence type="predicted"/>
<feature type="region of interest" description="Disordered" evidence="1">
    <location>
        <begin position="495"/>
        <end position="629"/>
    </location>
</feature>
<organism evidence="2 3">
    <name type="scientific">Manduca sexta</name>
    <name type="common">Tobacco hawkmoth</name>
    <name type="synonym">Tobacco hornworm</name>
    <dbReference type="NCBI Taxonomy" id="7130"/>
    <lineage>
        <taxon>Eukaryota</taxon>
        <taxon>Metazoa</taxon>
        <taxon>Ecdysozoa</taxon>
        <taxon>Arthropoda</taxon>
        <taxon>Hexapoda</taxon>
        <taxon>Insecta</taxon>
        <taxon>Pterygota</taxon>
        <taxon>Neoptera</taxon>
        <taxon>Endopterygota</taxon>
        <taxon>Lepidoptera</taxon>
        <taxon>Glossata</taxon>
        <taxon>Ditrysia</taxon>
        <taxon>Bombycoidea</taxon>
        <taxon>Sphingidae</taxon>
        <taxon>Sphinginae</taxon>
        <taxon>Sphingini</taxon>
        <taxon>Manduca</taxon>
    </lineage>
</organism>